<organism evidence="5 6">
    <name type="scientific">Parascaris univalens</name>
    <name type="common">Nematode worm</name>
    <dbReference type="NCBI Taxonomy" id="6257"/>
    <lineage>
        <taxon>Eukaryota</taxon>
        <taxon>Metazoa</taxon>
        <taxon>Ecdysozoa</taxon>
        <taxon>Nematoda</taxon>
        <taxon>Chromadorea</taxon>
        <taxon>Rhabditida</taxon>
        <taxon>Spirurina</taxon>
        <taxon>Ascaridomorpha</taxon>
        <taxon>Ascaridoidea</taxon>
        <taxon>Ascarididae</taxon>
        <taxon>Parascaris</taxon>
    </lineage>
</organism>
<comment type="similarity">
    <text evidence="4">Belongs to the FMO family.</text>
</comment>
<protein>
    <recommendedName>
        <fullName evidence="4">Flavin-containing monooxygenase</fullName>
        <ecNumber evidence="4">1.-.-.-</ecNumber>
    </recommendedName>
</protein>
<dbReference type="GO" id="GO:0050660">
    <property type="term" value="F:flavin adenine dinucleotide binding"/>
    <property type="evidence" value="ECO:0007669"/>
    <property type="project" value="InterPro"/>
</dbReference>
<dbReference type="Pfam" id="PF00743">
    <property type="entry name" value="FMO-like"/>
    <property type="match status" value="1"/>
</dbReference>
<keyword evidence="2 4" id="KW-0274">FAD</keyword>
<dbReference type="AlphaFoldDB" id="A0A915BZL1"/>
<dbReference type="GO" id="GO:0004499">
    <property type="term" value="F:N,N-dimethylaniline monooxygenase activity"/>
    <property type="evidence" value="ECO:0007669"/>
    <property type="project" value="InterPro"/>
</dbReference>
<evidence type="ECO:0000256" key="3">
    <source>
        <dbReference type="ARBA" id="ARBA00023002"/>
    </source>
</evidence>
<evidence type="ECO:0000256" key="4">
    <source>
        <dbReference type="RuleBase" id="RU361177"/>
    </source>
</evidence>
<dbReference type="Proteomes" id="UP000887569">
    <property type="component" value="Unplaced"/>
</dbReference>
<dbReference type="WBParaSite" id="PgR068_g057_t01">
    <property type="protein sequence ID" value="PgR068_g057_t01"/>
    <property type="gene ID" value="PgR068_g057"/>
</dbReference>
<evidence type="ECO:0000313" key="5">
    <source>
        <dbReference type="Proteomes" id="UP000887569"/>
    </source>
</evidence>
<accession>A0A915BZL1</accession>
<reference evidence="6" key="1">
    <citation type="submission" date="2022-11" db="UniProtKB">
        <authorList>
            <consortium name="WormBaseParasite"/>
        </authorList>
    </citation>
    <scope>IDENTIFICATION</scope>
</reference>
<keyword evidence="5" id="KW-1185">Reference proteome</keyword>
<keyword evidence="3 4" id="KW-0560">Oxidoreductase</keyword>
<proteinExistence type="inferred from homology"/>
<dbReference type="EC" id="1.-.-.-" evidence="4"/>
<keyword evidence="1 4" id="KW-0285">Flavoprotein</keyword>
<evidence type="ECO:0000256" key="2">
    <source>
        <dbReference type="ARBA" id="ARBA00022827"/>
    </source>
</evidence>
<sequence>NDFTRRGTWLFRRVWKGGMPYDVLLMTRWYTYVLDHLPWAVTNEYVEYHLQVRFIVASFSVVNVEFSHFVCSVLIHFLLKCNNQIPQKHVHARTIFYSMII</sequence>
<dbReference type="InterPro" id="IPR020946">
    <property type="entry name" value="Flavin_mOase-like"/>
</dbReference>
<comment type="cofactor">
    <cofactor evidence="4">
        <name>FAD</name>
        <dbReference type="ChEBI" id="CHEBI:57692"/>
    </cofactor>
</comment>
<keyword evidence="4" id="KW-0503">Monooxygenase</keyword>
<evidence type="ECO:0000256" key="1">
    <source>
        <dbReference type="ARBA" id="ARBA00022630"/>
    </source>
</evidence>
<dbReference type="GO" id="GO:0050661">
    <property type="term" value="F:NADP binding"/>
    <property type="evidence" value="ECO:0007669"/>
    <property type="project" value="InterPro"/>
</dbReference>
<name>A0A915BZL1_PARUN</name>
<evidence type="ECO:0000313" key="6">
    <source>
        <dbReference type="WBParaSite" id="PgR068_g057_t01"/>
    </source>
</evidence>